<dbReference type="SMART" id="SM00382">
    <property type="entry name" value="AAA"/>
    <property type="match status" value="1"/>
</dbReference>
<dbReference type="Pfam" id="PF00158">
    <property type="entry name" value="Sigma54_activat"/>
    <property type="match status" value="1"/>
</dbReference>
<accession>A0A510WLK1</accession>
<dbReference type="GO" id="GO:0006355">
    <property type="term" value="P:regulation of DNA-templated transcription"/>
    <property type="evidence" value="ECO:0007669"/>
    <property type="project" value="InterPro"/>
</dbReference>
<dbReference type="PROSITE" id="PS00675">
    <property type="entry name" value="SIGMA54_INTERACT_1"/>
    <property type="match status" value="1"/>
</dbReference>
<dbReference type="RefSeq" id="WP_071868843.1">
    <property type="nucleotide sequence ID" value="NZ_BJUG01000009.1"/>
</dbReference>
<dbReference type="InterPro" id="IPR027417">
    <property type="entry name" value="P-loop_NTPase"/>
</dbReference>
<dbReference type="SUPFAM" id="SSF52540">
    <property type="entry name" value="P-loop containing nucleoside triphosphate hydrolases"/>
    <property type="match status" value="1"/>
</dbReference>
<dbReference type="SUPFAM" id="SSF63520">
    <property type="entry name" value="PTS-regulatory domain, PRD"/>
    <property type="match status" value="1"/>
</dbReference>
<keyword evidence="1" id="KW-0808">Transferase</keyword>
<dbReference type="Proteomes" id="UP000321361">
    <property type="component" value="Unassembled WGS sequence"/>
</dbReference>
<dbReference type="InterPro" id="IPR025943">
    <property type="entry name" value="Sigma_54_int_dom_ATP-bd_2"/>
</dbReference>
<dbReference type="InterPro" id="IPR025662">
    <property type="entry name" value="Sigma_54_int_dom_ATP-bd_1"/>
</dbReference>
<dbReference type="PROSITE" id="PS51096">
    <property type="entry name" value="PTS_EIIA_TYPE_4"/>
    <property type="match status" value="1"/>
</dbReference>
<dbReference type="AlphaFoldDB" id="A0A510WLK1"/>
<feature type="domain" description="Sigma-54 factor interaction" evidence="4">
    <location>
        <begin position="105"/>
        <end position="339"/>
    </location>
</feature>
<dbReference type="InterPro" id="IPR002078">
    <property type="entry name" value="Sigma_54_int"/>
</dbReference>
<dbReference type="InterPro" id="IPR036634">
    <property type="entry name" value="PRD_sf"/>
</dbReference>
<dbReference type="Gene3D" id="3.40.50.510">
    <property type="entry name" value="Phosphotransferase system, mannose-type IIA component"/>
    <property type="match status" value="1"/>
</dbReference>
<gene>
    <name evidence="7" type="ORF">ETH01_18270</name>
</gene>
<feature type="domain" description="PRD" evidence="6">
    <location>
        <begin position="814"/>
        <end position="920"/>
    </location>
</feature>
<dbReference type="InterPro" id="IPR003593">
    <property type="entry name" value="AAA+_ATPase"/>
</dbReference>
<dbReference type="PROSITE" id="PS00676">
    <property type="entry name" value="SIGMA54_INTERACT_2"/>
    <property type="match status" value="1"/>
</dbReference>
<dbReference type="OrthoDB" id="9771372at2"/>
<dbReference type="PROSITE" id="PS50045">
    <property type="entry name" value="SIGMA54_INTERACT_4"/>
    <property type="match status" value="1"/>
</dbReference>
<dbReference type="Gene3D" id="3.40.50.300">
    <property type="entry name" value="P-loop containing nucleotide triphosphate hydrolases"/>
    <property type="match status" value="1"/>
</dbReference>
<dbReference type="InterPro" id="IPR004701">
    <property type="entry name" value="PTS_EIIA_man-typ"/>
</dbReference>
<reference evidence="7 8" key="1">
    <citation type="submission" date="2019-07" db="EMBL/GenBank/DDBJ databases">
        <title>Whole genome shotgun sequence of Enterococcus thailandicus NBRC 101867.</title>
        <authorList>
            <person name="Hosoyama A."/>
            <person name="Uohara A."/>
            <person name="Ohji S."/>
            <person name="Ichikawa N."/>
        </authorList>
    </citation>
    <scope>NUCLEOTIDE SEQUENCE [LARGE SCALE GENOMIC DNA]</scope>
    <source>
        <strain evidence="7 8">NBRC 101867</strain>
    </source>
</reference>
<name>A0A510WLK1_ENTTH</name>
<dbReference type="PANTHER" id="PTHR32071">
    <property type="entry name" value="TRANSCRIPTIONAL REGULATORY PROTEIN"/>
    <property type="match status" value="1"/>
</dbReference>
<evidence type="ECO:0000256" key="2">
    <source>
        <dbReference type="ARBA" id="ARBA00022741"/>
    </source>
</evidence>
<dbReference type="Gene3D" id="1.10.1790.10">
    <property type="entry name" value="PRD domain"/>
    <property type="match status" value="1"/>
</dbReference>
<evidence type="ECO:0000256" key="3">
    <source>
        <dbReference type="ARBA" id="ARBA00022840"/>
    </source>
</evidence>
<keyword evidence="2" id="KW-0547">Nucleotide-binding</keyword>
<protein>
    <submittedName>
        <fullName evidence="7">Transcription antiterminator BglG</fullName>
    </submittedName>
</protein>
<dbReference type="GO" id="GO:0016020">
    <property type="term" value="C:membrane"/>
    <property type="evidence" value="ECO:0007669"/>
    <property type="project" value="InterPro"/>
</dbReference>
<dbReference type="SUPFAM" id="SSF53062">
    <property type="entry name" value="PTS system fructose IIA component-like"/>
    <property type="match status" value="1"/>
</dbReference>
<sequence length="923" mass="106265">MKEELLNYLKNQTAFLNLNDLSDIFTASKLAEIFKVKRNTVSQYLNLMTETGELVKINSRPVYYFHKEAFEKQFFTLRTNYYESAKQILSEQPLFGKKQDLFSLLIGHDKSLHQVIEQIKAALNYPDGGLPVLINGESGTGKSYLVKLIHHYCIQNDLIAEDAPFVTLNCAQYANNPELLTSNLFGHVRGAYTGADDDRKGAFELANGGILFLDEVHRLTAEGQEKLFTYLDQHLIYRMGDTSNPINVQTRLFFATTEELTSNFLNTFIRRIPIQVTIPSLQQREKNERVELIYSFLINEQTKIKRDLLISGQTLELLANGKFKGNIGELKNIIKVMVAKAFSESMKEQPIKLTIYQLPERLFSQHSYNLQTSFPEEIVIHSESKVEHLMMPNTHNQKKVDDFLSTIILEYQKSNGHLNECHLKLKEIVDRLFDYLLFKTDRNQKHETLLYLTQYVRETFQQMENAYQIKFNGNSVYAVGYYLFQRGASRWIPEDRQIMGLVYQLEAQLLEAYPASYHYVERILELCKPKVDIEVSVMDRIVLTLYLKKADWTKKQGIPKAIIVAHGYATASSIANVANRFLEHNIFESFDMSLDVTPQQIAEEILVYSENNDISNGLVILVDMGSLKEIYQYFPKQINVPIVIMNNVTTPLAILVGENIKNQRTLNEIASESVDKVHFDWEIIYPEENRPKALLTTCQTGIGTATKISQLLEKSLPNSCKLKILPQEYRILNERKVNEIVFSVYDVLGIIGTDDPAIEGVAYLSLEELISGDEHQKLNEWLSQVMTPEEKQIFNTNIVRNFSLERVIDSVTILDTDKVMSEIDLFIRDLELVNLIQLSNAKKLALYVHVSCLIERLIRNIPIETYEGPLVFDQCQKERLKSLKKAFSVIERDYSVVIPDSEVAYIFDIVYRNTDTSMKTEEF</sequence>
<feature type="domain" description="PRD" evidence="6">
    <location>
        <begin position="447"/>
        <end position="557"/>
    </location>
</feature>
<proteinExistence type="predicted"/>
<dbReference type="EMBL" id="BJUG01000009">
    <property type="protein sequence ID" value="GEK37540.1"/>
    <property type="molecule type" value="Genomic_DNA"/>
</dbReference>
<comment type="caution">
    <text evidence="7">The sequence shown here is derived from an EMBL/GenBank/DDBJ whole genome shotgun (WGS) entry which is preliminary data.</text>
</comment>
<dbReference type="GO" id="GO:0005524">
    <property type="term" value="F:ATP binding"/>
    <property type="evidence" value="ECO:0007669"/>
    <property type="project" value="UniProtKB-KW"/>
</dbReference>
<evidence type="ECO:0000313" key="8">
    <source>
        <dbReference type="Proteomes" id="UP000321361"/>
    </source>
</evidence>
<dbReference type="PROSITE" id="PS51372">
    <property type="entry name" value="PRD_2"/>
    <property type="match status" value="2"/>
</dbReference>
<dbReference type="Pfam" id="PF00874">
    <property type="entry name" value="PRD"/>
    <property type="match status" value="1"/>
</dbReference>
<evidence type="ECO:0000256" key="1">
    <source>
        <dbReference type="ARBA" id="ARBA00022679"/>
    </source>
</evidence>
<feature type="domain" description="PTS EIIA type-4" evidence="5">
    <location>
        <begin position="558"/>
        <end position="702"/>
    </location>
</feature>
<dbReference type="GO" id="GO:0009401">
    <property type="term" value="P:phosphoenolpyruvate-dependent sugar phosphotransferase system"/>
    <property type="evidence" value="ECO:0007669"/>
    <property type="project" value="InterPro"/>
</dbReference>
<dbReference type="PANTHER" id="PTHR32071:SF38">
    <property type="entry name" value="PSP OPERON TRANSCRIPTIONAL ACTIVATOR"/>
    <property type="match status" value="1"/>
</dbReference>
<dbReference type="GO" id="GO:0016740">
    <property type="term" value="F:transferase activity"/>
    <property type="evidence" value="ECO:0007669"/>
    <property type="project" value="UniProtKB-KW"/>
</dbReference>
<dbReference type="CDD" id="cd00009">
    <property type="entry name" value="AAA"/>
    <property type="match status" value="1"/>
</dbReference>
<evidence type="ECO:0000259" key="5">
    <source>
        <dbReference type="PROSITE" id="PS51096"/>
    </source>
</evidence>
<organism evidence="7 8">
    <name type="scientific">Enterococcus thailandicus</name>
    <dbReference type="NCBI Taxonomy" id="417368"/>
    <lineage>
        <taxon>Bacteria</taxon>
        <taxon>Bacillati</taxon>
        <taxon>Bacillota</taxon>
        <taxon>Bacilli</taxon>
        <taxon>Lactobacillales</taxon>
        <taxon>Enterococcaceae</taxon>
        <taxon>Enterococcus</taxon>
    </lineage>
</organism>
<evidence type="ECO:0000259" key="6">
    <source>
        <dbReference type="PROSITE" id="PS51372"/>
    </source>
</evidence>
<dbReference type="InterPro" id="IPR036662">
    <property type="entry name" value="PTS_EIIA_man-typ_sf"/>
</dbReference>
<dbReference type="InterPro" id="IPR011608">
    <property type="entry name" value="PRD"/>
</dbReference>
<keyword evidence="3" id="KW-0067">ATP-binding</keyword>
<evidence type="ECO:0000313" key="7">
    <source>
        <dbReference type="EMBL" id="GEK37540.1"/>
    </source>
</evidence>
<evidence type="ECO:0000259" key="4">
    <source>
        <dbReference type="PROSITE" id="PS50045"/>
    </source>
</evidence>